<protein>
    <recommendedName>
        <fullName evidence="4">Alpha glucuronidase N-terminal domain-containing protein</fullName>
    </recommendedName>
</protein>
<dbReference type="EMBL" id="BAABYW010000001">
    <property type="protein sequence ID" value="GAA6406543.1"/>
    <property type="molecule type" value="Genomic_DNA"/>
</dbReference>
<gene>
    <name evidence="2" type="ORF">K040078D81_06600</name>
</gene>
<sequence>MKNYIVAEQGDHAVLLAAKELRRYLYVLGEELPEIVSSIPEEGNCMILAVKGHGLLEKYISVLDHTGLGEEGYLLYGREKGVKIFTGNTGISVLYAVYRFLELQGIGFYLHGDVIPDKKCRKDIWGTEPDIRETPLFRERGILPFHDFPEGPDWWNKDDYYAVLTQLAKMRANFFALHTYPENQDAPKAMTAEPLVWIGKKEDCREDGTVKASYPVQHFKTNGNSWGYHPMETGDYPCGTGNVFETDSYGADYMKGYEEDIYSTELHENTVPADKYNQMFHAYGQLLQDTFSYAKEIGVKTCIGTEAPLTIPETARHHLAIAGEADEDTVEALYEGIFERIKRLHPLDYYWMWTPEDWTWLGNTKEDTHKTIRDFACALRAKERTEAPFELAVCGWTLGPREDRAAFDNYLPKSMPFSCINRNVGFDPIEPKFQDLKGRPAWAIPWMEDDPAMISPQLWAGRMRRDAFDAKRYHCSGLLGIHWRTRNIAPNAKALMESAWDQPWGKELDGEISLEGYIGKESYAVRYPDGENLSATARKGMSGYQLNIPAGNYTVQLDFRPDTAKLDIKVNHLTLRDLEINEEHTRILVPGMEVEQDTSLRITFFTKEGSPALTAIEILGATKNNQLSGDDFSRKINCGGEAWKDYEADLPLHKENGRYAPVRDFYERFSAIEFGDRAGSEAARILTEMDGHLPRPSRWEDGPGNIYQNDIPWEEMQSQYKFTEQFEQLGKYISGEGEKERFDYWNHTFQAMKKTAELGCLWGSFEKQYKVGAQDAALDVYRNIIKTIEALDFHLLMALQTYGDMGVLANIQQRSVVPILKDCQSKLGNRYGELPKLKENVLEAASKLVVPTVRTSLKRGESLKLKVIILGGSDNAPAIYFRKLGEGKYKEKTFEKLARWVYILEIPADELQADFEYHICLEHMGKSLEFPRSSRCKNQTVIVME</sequence>
<keyword evidence="3" id="KW-1185">Reference proteome</keyword>
<evidence type="ECO:0000256" key="1">
    <source>
        <dbReference type="ARBA" id="ARBA00022801"/>
    </source>
</evidence>
<keyword evidence="1" id="KW-0378">Hydrolase</keyword>
<accession>A0ABQ0B531</accession>
<comment type="caution">
    <text evidence="2">The sequence shown here is derived from an EMBL/GenBank/DDBJ whole genome shotgun (WGS) entry which is preliminary data.</text>
</comment>
<reference evidence="2 3" key="1">
    <citation type="submission" date="2024-04" db="EMBL/GenBank/DDBJ databases">
        <title>Defined microbial consortia suppress multidrug-resistant proinflammatory Enterobacteriaceae via ecological control.</title>
        <authorList>
            <person name="Furuichi M."/>
            <person name="Kawaguchi T."/>
            <person name="Pust M."/>
            <person name="Yasuma K."/>
            <person name="Plichta D."/>
            <person name="Hasegawa N."/>
            <person name="Ohya T."/>
            <person name="Bhattarai S."/>
            <person name="Sasajima S."/>
            <person name="Aoto Y."/>
            <person name="Tuganbaev T."/>
            <person name="Yaginuma M."/>
            <person name="Ueda M."/>
            <person name="Okahashi N."/>
            <person name="Amafuji K."/>
            <person name="Kiridooshi Y."/>
            <person name="Sugita K."/>
            <person name="Strazar M."/>
            <person name="Skelly A."/>
            <person name="Suda W."/>
            <person name="Hattori M."/>
            <person name="Nakamoto N."/>
            <person name="Caballero S."/>
            <person name="Norman J."/>
            <person name="Olle B."/>
            <person name="Tanoue T."/>
            <person name="Arita M."/>
            <person name="Bucci V."/>
            <person name="Atarashi K."/>
            <person name="Xavier R."/>
            <person name="Honda K."/>
        </authorList>
    </citation>
    <scope>NUCLEOTIDE SEQUENCE [LARGE SCALE GENOMIC DNA]</scope>
    <source>
        <strain evidence="3">k04-0078-D8-1</strain>
    </source>
</reference>
<dbReference type="SUPFAM" id="SSF55545">
    <property type="entry name" value="beta-N-acetylhexosaminidase-like domain"/>
    <property type="match status" value="1"/>
</dbReference>
<dbReference type="RefSeq" id="WP_390403471.1">
    <property type="nucleotide sequence ID" value="NZ_BAABYW010000001.1"/>
</dbReference>
<name>A0ABQ0B531_9FIRM</name>
<evidence type="ECO:0008006" key="4">
    <source>
        <dbReference type="Google" id="ProtNLM"/>
    </source>
</evidence>
<dbReference type="InterPro" id="IPR029018">
    <property type="entry name" value="Hex-like_dom2"/>
</dbReference>
<evidence type="ECO:0000313" key="2">
    <source>
        <dbReference type="EMBL" id="GAA6406543.1"/>
    </source>
</evidence>
<proteinExistence type="predicted"/>
<dbReference type="Proteomes" id="UP001600943">
    <property type="component" value="Unassembled WGS sequence"/>
</dbReference>
<dbReference type="Gene3D" id="3.30.379.10">
    <property type="entry name" value="Chitobiase/beta-hexosaminidase domain 2-like"/>
    <property type="match status" value="1"/>
</dbReference>
<organism evidence="2 3">
    <name type="scientific">Blautia hominis</name>
    <dbReference type="NCBI Taxonomy" id="2025493"/>
    <lineage>
        <taxon>Bacteria</taxon>
        <taxon>Bacillati</taxon>
        <taxon>Bacillota</taxon>
        <taxon>Clostridia</taxon>
        <taxon>Lachnospirales</taxon>
        <taxon>Lachnospiraceae</taxon>
        <taxon>Blautia</taxon>
    </lineage>
</organism>
<evidence type="ECO:0000313" key="3">
    <source>
        <dbReference type="Proteomes" id="UP001600943"/>
    </source>
</evidence>